<dbReference type="InterPro" id="IPR050090">
    <property type="entry name" value="Tyrosine_recombinase_XerCD"/>
</dbReference>
<sequence length="379" mass="42545">MLVRGVEGDAAARLAPAALGVPGSAEVLLAGGLALLAPEETVFEAMLDGWAVQQRSRLLVDTTIKQRIFAVRRFHRFAGEYPWRWTPADVEEWTSELVGGGVAHSSVRYYQMAVSLFCGYVTDPRYRWAEVCELHFGSHPVQVFHEWNTVVHRAEYEGRPGNRPFTRDELQVFFDYCDQRVAQVADRGRKGWLAAYRDATLFKAIYAWGLRRREAAMLETVDWSANPAAPQFGRYGALSVRYGKAVKGSPPRRRTVLTTMGWAAEAVAEWVEEIRPLYAPAGVALWPTERRAKISTDALTVRFQAYREAAGLDPILSTHCLRHSYASHLLEDGYDHLFVQQQLGHAWGATTAIYTSVGADYKNQALRRALSRALDQPTS</sequence>
<dbReference type="AlphaFoldDB" id="A0AAN0KI94"/>
<dbReference type="GO" id="GO:0015074">
    <property type="term" value="P:DNA integration"/>
    <property type="evidence" value="ECO:0007669"/>
    <property type="project" value="InterPro"/>
</dbReference>
<dbReference type="InterPro" id="IPR002104">
    <property type="entry name" value="Integrase_catalytic"/>
</dbReference>
<dbReference type="InterPro" id="IPR011010">
    <property type="entry name" value="DNA_brk_join_enz"/>
</dbReference>
<protein>
    <recommendedName>
        <fullName evidence="4">Tyr recombinase domain-containing protein</fullName>
    </recommendedName>
</protein>
<proteinExistence type="inferred from homology"/>
<dbReference type="Proteomes" id="UP001431656">
    <property type="component" value="Chromosome"/>
</dbReference>
<feature type="domain" description="Tyr recombinase" evidence="4">
    <location>
        <begin position="160"/>
        <end position="367"/>
    </location>
</feature>
<dbReference type="PANTHER" id="PTHR30349:SF41">
    <property type="entry name" value="INTEGRASE_RECOMBINASE PROTEIN MJ0367-RELATED"/>
    <property type="match status" value="1"/>
</dbReference>
<keyword evidence="3" id="KW-0233">DNA recombination</keyword>
<dbReference type="KEGG" id="broo:brsh051_15610"/>
<gene>
    <name evidence="5" type="ORF">brsh051_15610</name>
</gene>
<dbReference type="Gene3D" id="1.10.443.10">
    <property type="entry name" value="Intergrase catalytic core"/>
    <property type="match status" value="1"/>
</dbReference>
<dbReference type="PANTHER" id="PTHR30349">
    <property type="entry name" value="PHAGE INTEGRASE-RELATED"/>
    <property type="match status" value="1"/>
</dbReference>
<evidence type="ECO:0000313" key="5">
    <source>
        <dbReference type="EMBL" id="BEH02280.1"/>
    </source>
</evidence>
<evidence type="ECO:0000256" key="3">
    <source>
        <dbReference type="ARBA" id="ARBA00023172"/>
    </source>
</evidence>
<keyword evidence="6" id="KW-1185">Reference proteome</keyword>
<dbReference type="Pfam" id="PF00589">
    <property type="entry name" value="Phage_integrase"/>
    <property type="match status" value="1"/>
</dbReference>
<organism evidence="5 6">
    <name type="scientific">Brooklawnia propionicigenes</name>
    <dbReference type="NCBI Taxonomy" id="3041175"/>
    <lineage>
        <taxon>Bacteria</taxon>
        <taxon>Bacillati</taxon>
        <taxon>Actinomycetota</taxon>
        <taxon>Actinomycetes</taxon>
        <taxon>Propionibacteriales</taxon>
        <taxon>Propionibacteriaceae</taxon>
        <taxon>Brooklawnia</taxon>
    </lineage>
</organism>
<comment type="similarity">
    <text evidence="1">Belongs to the 'phage' integrase family.</text>
</comment>
<dbReference type="EMBL" id="AP028056">
    <property type="protein sequence ID" value="BEH02280.1"/>
    <property type="molecule type" value="Genomic_DNA"/>
</dbReference>
<keyword evidence="2" id="KW-0238">DNA-binding</keyword>
<dbReference type="InterPro" id="IPR013762">
    <property type="entry name" value="Integrase-like_cat_sf"/>
</dbReference>
<evidence type="ECO:0000313" key="6">
    <source>
        <dbReference type="Proteomes" id="UP001431656"/>
    </source>
</evidence>
<dbReference type="SUPFAM" id="SSF56349">
    <property type="entry name" value="DNA breaking-rejoining enzymes"/>
    <property type="match status" value="1"/>
</dbReference>
<reference evidence="5" key="1">
    <citation type="journal article" date="2024" name="Int. J. Syst. Evol. Microbiol.">
        <title>Brooklawnia propionicigenes sp. nov., a facultatively anaerobic, propionate-producing bacterium isolated from a methanogenic reactor treating waste from cattle farms.</title>
        <authorList>
            <person name="Akita Y."/>
            <person name="Ueki A."/>
            <person name="Tonouchi A."/>
            <person name="Sugawara Y."/>
            <person name="Honma S."/>
            <person name="Kaku N."/>
            <person name="Ueki K."/>
        </authorList>
    </citation>
    <scope>NUCLEOTIDE SEQUENCE</scope>
    <source>
        <strain evidence="5">SH051</strain>
    </source>
</reference>
<evidence type="ECO:0000256" key="1">
    <source>
        <dbReference type="ARBA" id="ARBA00008857"/>
    </source>
</evidence>
<name>A0AAN0KI94_9ACTN</name>
<accession>A0AAN0KI94</accession>
<dbReference type="GO" id="GO:0006310">
    <property type="term" value="P:DNA recombination"/>
    <property type="evidence" value="ECO:0007669"/>
    <property type="project" value="UniProtKB-KW"/>
</dbReference>
<evidence type="ECO:0000256" key="2">
    <source>
        <dbReference type="ARBA" id="ARBA00023125"/>
    </source>
</evidence>
<dbReference type="RefSeq" id="WP_286263770.1">
    <property type="nucleotide sequence ID" value="NZ_AP028056.1"/>
</dbReference>
<evidence type="ECO:0000259" key="4">
    <source>
        <dbReference type="PROSITE" id="PS51898"/>
    </source>
</evidence>
<dbReference type="PROSITE" id="PS51898">
    <property type="entry name" value="TYR_RECOMBINASE"/>
    <property type="match status" value="1"/>
</dbReference>
<dbReference type="GO" id="GO:0003677">
    <property type="term" value="F:DNA binding"/>
    <property type="evidence" value="ECO:0007669"/>
    <property type="project" value="UniProtKB-KW"/>
</dbReference>